<evidence type="ECO:0008006" key="3">
    <source>
        <dbReference type="Google" id="ProtNLM"/>
    </source>
</evidence>
<dbReference type="Proteomes" id="UP001597045">
    <property type="component" value="Unassembled WGS sequence"/>
</dbReference>
<sequence length="163" mass="18155">MHANKYQQKMYEAMGNLPTLADVQKQIAGKDDILLELLRTSVRPSLKTARGLTDAAPAAALYALVMADTHTLSTAPHNIGMLYLLPEVQRERYDTFREERQELQDIYARLGARVAGDDPTTTAGVRRGEMLIQLVEVVIQQRRTRVPDASDCEAVAEACLRVC</sequence>
<reference evidence="2" key="1">
    <citation type="journal article" date="2019" name="Int. J. Syst. Evol. Microbiol.">
        <title>The Global Catalogue of Microorganisms (GCM) 10K type strain sequencing project: providing services to taxonomists for standard genome sequencing and annotation.</title>
        <authorList>
            <consortium name="The Broad Institute Genomics Platform"/>
            <consortium name="The Broad Institute Genome Sequencing Center for Infectious Disease"/>
            <person name="Wu L."/>
            <person name="Ma J."/>
        </authorList>
    </citation>
    <scope>NUCLEOTIDE SEQUENCE [LARGE SCALE GENOMIC DNA]</scope>
    <source>
        <strain evidence="2">JCM 31486</strain>
    </source>
</reference>
<dbReference type="EMBL" id="JBHTIS010004007">
    <property type="protein sequence ID" value="MFD1051951.1"/>
    <property type="molecule type" value="Genomic_DNA"/>
</dbReference>
<name>A0ABW3MN34_9PSEU</name>
<protein>
    <recommendedName>
        <fullName evidence="3">TetR family transcriptional regulator</fullName>
    </recommendedName>
</protein>
<evidence type="ECO:0000313" key="2">
    <source>
        <dbReference type="Proteomes" id="UP001597045"/>
    </source>
</evidence>
<proteinExistence type="predicted"/>
<keyword evidence="2" id="KW-1185">Reference proteome</keyword>
<accession>A0ABW3MN34</accession>
<feature type="non-terminal residue" evidence="1">
    <location>
        <position position="163"/>
    </location>
</feature>
<organism evidence="1 2">
    <name type="scientific">Kibdelosporangium lantanae</name>
    <dbReference type="NCBI Taxonomy" id="1497396"/>
    <lineage>
        <taxon>Bacteria</taxon>
        <taxon>Bacillati</taxon>
        <taxon>Actinomycetota</taxon>
        <taxon>Actinomycetes</taxon>
        <taxon>Pseudonocardiales</taxon>
        <taxon>Pseudonocardiaceae</taxon>
        <taxon>Kibdelosporangium</taxon>
    </lineage>
</organism>
<evidence type="ECO:0000313" key="1">
    <source>
        <dbReference type="EMBL" id="MFD1051951.1"/>
    </source>
</evidence>
<gene>
    <name evidence="1" type="ORF">ACFQ1S_43515</name>
</gene>
<comment type="caution">
    <text evidence="1">The sequence shown here is derived from an EMBL/GenBank/DDBJ whole genome shotgun (WGS) entry which is preliminary data.</text>
</comment>